<reference evidence="5" key="1">
    <citation type="journal article" date="2019" name="Int. J. Syst. Evol. Microbiol.">
        <title>The Global Catalogue of Microorganisms (GCM) 10K type strain sequencing project: providing services to taxonomists for standard genome sequencing and annotation.</title>
        <authorList>
            <consortium name="The Broad Institute Genomics Platform"/>
            <consortium name="The Broad Institute Genome Sequencing Center for Infectious Disease"/>
            <person name="Wu L."/>
            <person name="Ma J."/>
        </authorList>
    </citation>
    <scope>NUCLEOTIDE SEQUENCE [LARGE SCALE GENOMIC DNA]</scope>
    <source>
        <strain evidence="5">JCM 16343</strain>
    </source>
</reference>
<comment type="caution">
    <text evidence="4">The sequence shown here is derived from an EMBL/GenBank/DDBJ whole genome shotgun (WGS) entry which is preliminary data.</text>
</comment>
<gene>
    <name evidence="4" type="ORF">GCM10009129_01030</name>
</gene>
<accession>A0ABP3F6M5</accession>
<dbReference type="EMBL" id="BAAAFR010000001">
    <property type="protein sequence ID" value="GAA0307743.1"/>
    <property type="molecule type" value="Genomic_DNA"/>
</dbReference>
<organism evidence="4 5">
    <name type="scientific">Psychrobacter aestuarii</name>
    <dbReference type="NCBI Taxonomy" id="556327"/>
    <lineage>
        <taxon>Bacteria</taxon>
        <taxon>Pseudomonadati</taxon>
        <taxon>Pseudomonadota</taxon>
        <taxon>Gammaproteobacteria</taxon>
        <taxon>Moraxellales</taxon>
        <taxon>Moraxellaceae</taxon>
        <taxon>Psychrobacter</taxon>
    </lineage>
</organism>
<sequence>MFEIILSAFTDLLSVQHIMYMLVGVFLGILIGILPGLGGIVGFSILLPFLYGMDTTSALAMLIGMVSVIPTSDTFTSVLMGIPGSSASQATVLDGYPMAQKGEAARALGAAFFASMIGGLLGALFLSVFIIFARDLITQLGSAELFILGLIGLSMVGVLSGNSLIKGLLAAGVGLLLGSIGSAPATGESRMAMDIFYLYDGIKLVILGLGIYAIPEIVDLLIQNQRIAKDTTVGSGWTQGVKDVIKNKWIVARCAPLGAMIGAIPGLGGSVVDWIAYGHIVQSSKDKSQFGKGDVRGVIAPESANNAKEGGGLVPTLLFGIPGSGSMAVFLGALTILGIEPGPSMVGENLNITYTIIWSLALANVIGTLTCLLMSNKISKITTIPYGYVAPFMLMIVFFAALQATRSIEDLILLVVLGAVGCLFKYFDWSRPALLIGFVLAATVETYYYQAVQFYGWGMLERPGVMFLIGLMVVSFFVSVILKRRVAKRVSLEVDEVEENREGDVAAGGEIQRPSTEAEENPHRYSFITGELIFTIAVLAFAAFALISSSSLRFLGGIFPMAIAGIMLVSGIVLLWQLTNKNKQPDILTVAVTDENGKLKEDWTSLWKNFLLLPLFIFTTWFFGFIPSLAVLFIATIHIKVHPPIWKTLLITVIALSSLWYMSELLSLHLPEGYIMENFL</sequence>
<feature type="transmembrane region" description="Helical" evidence="1">
    <location>
        <begin position="164"/>
        <end position="183"/>
    </location>
</feature>
<feature type="transmembrane region" description="Helical" evidence="1">
    <location>
        <begin position="20"/>
        <end position="47"/>
    </location>
</feature>
<evidence type="ECO:0000259" key="3">
    <source>
        <dbReference type="Pfam" id="PF07331"/>
    </source>
</evidence>
<dbReference type="Pfam" id="PF07331">
    <property type="entry name" value="TctB"/>
    <property type="match status" value="1"/>
</dbReference>
<feature type="transmembrane region" description="Helical" evidence="1">
    <location>
        <begin position="317"/>
        <end position="339"/>
    </location>
</feature>
<feature type="transmembrane region" description="Helical" evidence="1">
    <location>
        <begin position="411"/>
        <end position="427"/>
    </location>
</feature>
<dbReference type="InterPro" id="IPR002823">
    <property type="entry name" value="DUF112_TM"/>
</dbReference>
<evidence type="ECO:0000313" key="5">
    <source>
        <dbReference type="Proteomes" id="UP001501787"/>
    </source>
</evidence>
<feature type="transmembrane region" description="Helical" evidence="1">
    <location>
        <begin position="434"/>
        <end position="452"/>
    </location>
</feature>
<dbReference type="PANTHER" id="PTHR35342">
    <property type="entry name" value="TRICARBOXYLIC TRANSPORT PROTEIN"/>
    <property type="match status" value="1"/>
</dbReference>
<feature type="transmembrane region" description="Helical" evidence="1">
    <location>
        <begin position="610"/>
        <end position="639"/>
    </location>
</feature>
<keyword evidence="1" id="KW-0472">Membrane</keyword>
<dbReference type="InterPro" id="IPR009936">
    <property type="entry name" value="DUF1468"/>
</dbReference>
<proteinExistence type="predicted"/>
<dbReference type="RefSeq" id="WP_201504337.1">
    <property type="nucleotide sequence ID" value="NZ_BAAAFR010000001.1"/>
</dbReference>
<evidence type="ECO:0000256" key="1">
    <source>
        <dbReference type="SAM" id="Phobius"/>
    </source>
</evidence>
<dbReference type="Pfam" id="PF01970">
    <property type="entry name" value="TctA"/>
    <property type="match status" value="1"/>
</dbReference>
<feature type="transmembrane region" description="Helical" evidence="1">
    <location>
        <begin position="532"/>
        <end position="552"/>
    </location>
</feature>
<feature type="transmembrane region" description="Helical" evidence="1">
    <location>
        <begin position="351"/>
        <end position="374"/>
    </location>
</feature>
<feature type="transmembrane region" description="Helical" evidence="1">
    <location>
        <begin position="645"/>
        <end position="662"/>
    </location>
</feature>
<dbReference type="Proteomes" id="UP001501787">
    <property type="component" value="Unassembled WGS sequence"/>
</dbReference>
<feature type="transmembrane region" description="Helical" evidence="1">
    <location>
        <begin position="464"/>
        <end position="482"/>
    </location>
</feature>
<keyword evidence="1" id="KW-0812">Transmembrane</keyword>
<protein>
    <submittedName>
        <fullName evidence="4">Tripartite tricarboxylate transporter permease</fullName>
    </submittedName>
</protein>
<evidence type="ECO:0000313" key="4">
    <source>
        <dbReference type="EMBL" id="GAA0307743.1"/>
    </source>
</evidence>
<feature type="domain" description="DUF1468" evidence="3">
    <location>
        <begin position="534"/>
        <end position="671"/>
    </location>
</feature>
<evidence type="ECO:0000259" key="2">
    <source>
        <dbReference type="Pfam" id="PF01970"/>
    </source>
</evidence>
<feature type="transmembrane region" description="Helical" evidence="1">
    <location>
        <begin position="386"/>
        <end position="405"/>
    </location>
</feature>
<keyword evidence="1" id="KW-1133">Transmembrane helix</keyword>
<name>A0ABP3F6M5_9GAMM</name>
<feature type="domain" description="DUF112" evidence="2">
    <location>
        <begin position="18"/>
        <end position="435"/>
    </location>
</feature>
<feature type="transmembrane region" description="Helical" evidence="1">
    <location>
        <begin position="195"/>
        <end position="214"/>
    </location>
</feature>
<keyword evidence="5" id="KW-1185">Reference proteome</keyword>
<feature type="transmembrane region" description="Helical" evidence="1">
    <location>
        <begin position="558"/>
        <end position="578"/>
    </location>
</feature>
<dbReference type="PANTHER" id="PTHR35342:SF5">
    <property type="entry name" value="TRICARBOXYLIC TRANSPORT PROTEIN"/>
    <property type="match status" value="1"/>
</dbReference>
<feature type="transmembrane region" description="Helical" evidence="1">
    <location>
        <begin position="59"/>
        <end position="84"/>
    </location>
</feature>
<feature type="transmembrane region" description="Helical" evidence="1">
    <location>
        <begin position="140"/>
        <end position="158"/>
    </location>
</feature>
<feature type="transmembrane region" description="Helical" evidence="1">
    <location>
        <begin position="104"/>
        <end position="133"/>
    </location>
</feature>